<evidence type="ECO:0000256" key="3">
    <source>
        <dbReference type="ARBA" id="ARBA00019365"/>
    </source>
</evidence>
<evidence type="ECO:0000259" key="11">
    <source>
        <dbReference type="PROSITE" id="PS50931"/>
    </source>
</evidence>
<feature type="compositionally biased region" description="Basic residues" evidence="10">
    <location>
        <begin position="325"/>
        <end position="334"/>
    </location>
</feature>
<keyword evidence="4" id="KW-0963">Cytoplasm</keyword>
<protein>
    <recommendedName>
        <fullName evidence="3">HTH-type transcriptional regulator MetR</fullName>
    </recommendedName>
</protein>
<keyword evidence="5" id="KW-0028">Amino-acid biosynthesis</keyword>
<evidence type="ECO:0000256" key="5">
    <source>
        <dbReference type="ARBA" id="ARBA00022605"/>
    </source>
</evidence>
<comment type="caution">
    <text evidence="12">The sequence shown here is derived from an EMBL/GenBank/DDBJ whole genome shotgun (WGS) entry which is preliminary data.</text>
</comment>
<evidence type="ECO:0000256" key="7">
    <source>
        <dbReference type="ARBA" id="ARBA00023125"/>
    </source>
</evidence>
<name>A0A562BIB7_9BURK</name>
<reference evidence="12 13" key="1">
    <citation type="submission" date="2019-07" db="EMBL/GenBank/DDBJ databases">
        <title>Genome sequencing of lignin-degrading bacterial isolates.</title>
        <authorList>
            <person name="Gladden J."/>
        </authorList>
    </citation>
    <scope>NUCLEOTIDE SEQUENCE [LARGE SCALE GENOMIC DNA]</scope>
    <source>
        <strain evidence="12 13">J11</strain>
    </source>
</reference>
<dbReference type="GO" id="GO:0003700">
    <property type="term" value="F:DNA-binding transcription factor activity"/>
    <property type="evidence" value="ECO:0007669"/>
    <property type="project" value="InterPro"/>
</dbReference>
<dbReference type="Pfam" id="PF03466">
    <property type="entry name" value="LysR_substrate"/>
    <property type="match status" value="1"/>
</dbReference>
<keyword evidence="8" id="KW-0804">Transcription</keyword>
<dbReference type="CDD" id="cd08441">
    <property type="entry name" value="PBP2_MetR"/>
    <property type="match status" value="1"/>
</dbReference>
<comment type="subcellular location">
    <subcellularLocation>
        <location evidence="1">Cytoplasm</location>
    </subcellularLocation>
</comment>
<proteinExistence type="inferred from homology"/>
<evidence type="ECO:0000256" key="9">
    <source>
        <dbReference type="ARBA" id="ARBA00023167"/>
    </source>
</evidence>
<dbReference type="InterPro" id="IPR037406">
    <property type="entry name" value="MetR_PBP2"/>
</dbReference>
<dbReference type="GO" id="GO:0005737">
    <property type="term" value="C:cytoplasm"/>
    <property type="evidence" value="ECO:0007669"/>
    <property type="project" value="UniProtKB-SubCell"/>
</dbReference>
<dbReference type="InterPro" id="IPR036388">
    <property type="entry name" value="WH-like_DNA-bd_sf"/>
</dbReference>
<keyword evidence="6" id="KW-0805">Transcription regulation</keyword>
<evidence type="ECO:0000256" key="4">
    <source>
        <dbReference type="ARBA" id="ARBA00022490"/>
    </source>
</evidence>
<comment type="similarity">
    <text evidence="2">Belongs to the LysR transcriptional regulatory family.</text>
</comment>
<keyword evidence="13" id="KW-1185">Reference proteome</keyword>
<gene>
    <name evidence="12" type="ORF">L602_002700000300</name>
</gene>
<evidence type="ECO:0000256" key="6">
    <source>
        <dbReference type="ARBA" id="ARBA00023015"/>
    </source>
</evidence>
<dbReference type="FunFam" id="1.10.10.10:FF:000001">
    <property type="entry name" value="LysR family transcriptional regulator"/>
    <property type="match status" value="1"/>
</dbReference>
<dbReference type="SUPFAM" id="SSF53850">
    <property type="entry name" value="Periplasmic binding protein-like II"/>
    <property type="match status" value="1"/>
</dbReference>
<organism evidence="12 13">
    <name type="scientific">Cupriavidus gilardii J11</name>
    <dbReference type="NCBI Taxonomy" id="936133"/>
    <lineage>
        <taxon>Bacteria</taxon>
        <taxon>Pseudomonadati</taxon>
        <taxon>Pseudomonadota</taxon>
        <taxon>Betaproteobacteria</taxon>
        <taxon>Burkholderiales</taxon>
        <taxon>Burkholderiaceae</taxon>
        <taxon>Cupriavidus</taxon>
    </lineage>
</organism>
<dbReference type="GO" id="GO:0032993">
    <property type="term" value="C:protein-DNA complex"/>
    <property type="evidence" value="ECO:0007669"/>
    <property type="project" value="TreeGrafter"/>
</dbReference>
<feature type="region of interest" description="Disordered" evidence="10">
    <location>
        <begin position="313"/>
        <end position="334"/>
    </location>
</feature>
<sequence>MIEVRHFRSLVAIAESGKLASAAERVHVSQSALSHQIKALEAHYGLPLFERTRGGLRFTAAGDRLLALARDALAAISAAERDVERLKGDTRGELRIVLECHTCFDWLMPVMDEFRKRWPEVEVDLVAGFHADPLALLAEGRADMVIGSPPARRRGWAVAPLFRFEILAVVANEHRLRNKRRIDATDLDGETLITYPVPESRIDLIREVLEPAGIRLQRRTAELTVAILQLVASRRGVAALPNWGVKNYVDHDYVLAKRIGPTGLWSELYATMAADLAQRPFARDFVAIVREICAAQLDGIVLLGEVPAAVQKGRGRAPERSRAGGARRKTVAPL</sequence>
<dbReference type="InterPro" id="IPR036390">
    <property type="entry name" value="WH_DNA-bd_sf"/>
</dbReference>
<accession>A0A562BIB7</accession>
<dbReference type="EMBL" id="VLJN01000020">
    <property type="protein sequence ID" value="TWG84938.1"/>
    <property type="molecule type" value="Genomic_DNA"/>
</dbReference>
<evidence type="ECO:0000256" key="8">
    <source>
        <dbReference type="ARBA" id="ARBA00023163"/>
    </source>
</evidence>
<dbReference type="PROSITE" id="PS50931">
    <property type="entry name" value="HTH_LYSR"/>
    <property type="match status" value="1"/>
</dbReference>
<evidence type="ECO:0000256" key="10">
    <source>
        <dbReference type="SAM" id="MobiDB-lite"/>
    </source>
</evidence>
<dbReference type="Pfam" id="PF00126">
    <property type="entry name" value="HTH_1"/>
    <property type="match status" value="1"/>
</dbReference>
<evidence type="ECO:0000256" key="2">
    <source>
        <dbReference type="ARBA" id="ARBA00009437"/>
    </source>
</evidence>
<evidence type="ECO:0000256" key="1">
    <source>
        <dbReference type="ARBA" id="ARBA00004496"/>
    </source>
</evidence>
<keyword evidence="7" id="KW-0238">DNA-binding</keyword>
<dbReference type="Proteomes" id="UP000318141">
    <property type="component" value="Unassembled WGS sequence"/>
</dbReference>
<dbReference type="InterPro" id="IPR000847">
    <property type="entry name" value="LysR_HTH_N"/>
</dbReference>
<dbReference type="SUPFAM" id="SSF46785">
    <property type="entry name" value="Winged helix' DNA-binding domain"/>
    <property type="match status" value="1"/>
</dbReference>
<dbReference type="AlphaFoldDB" id="A0A562BIB7"/>
<dbReference type="OrthoDB" id="155872at2"/>
<dbReference type="InterPro" id="IPR005119">
    <property type="entry name" value="LysR_subst-bd"/>
</dbReference>
<dbReference type="PANTHER" id="PTHR30346:SF0">
    <property type="entry name" value="HCA OPERON TRANSCRIPTIONAL ACTIVATOR HCAR"/>
    <property type="match status" value="1"/>
</dbReference>
<dbReference type="PRINTS" id="PR00039">
    <property type="entry name" value="HTHLYSR"/>
</dbReference>
<evidence type="ECO:0000313" key="12">
    <source>
        <dbReference type="EMBL" id="TWG84938.1"/>
    </source>
</evidence>
<dbReference type="GO" id="GO:0009086">
    <property type="term" value="P:methionine biosynthetic process"/>
    <property type="evidence" value="ECO:0007669"/>
    <property type="project" value="UniProtKB-KW"/>
</dbReference>
<dbReference type="GO" id="GO:0003677">
    <property type="term" value="F:DNA binding"/>
    <property type="evidence" value="ECO:0007669"/>
    <property type="project" value="UniProtKB-KW"/>
</dbReference>
<dbReference type="PANTHER" id="PTHR30346">
    <property type="entry name" value="TRANSCRIPTIONAL DUAL REGULATOR HCAR-RELATED"/>
    <property type="match status" value="1"/>
</dbReference>
<dbReference type="Gene3D" id="3.40.190.10">
    <property type="entry name" value="Periplasmic binding protein-like II"/>
    <property type="match status" value="1"/>
</dbReference>
<dbReference type="Gene3D" id="1.10.10.10">
    <property type="entry name" value="Winged helix-like DNA-binding domain superfamily/Winged helix DNA-binding domain"/>
    <property type="match status" value="1"/>
</dbReference>
<feature type="domain" description="HTH lysR-type" evidence="11">
    <location>
        <begin position="2"/>
        <end position="59"/>
    </location>
</feature>
<keyword evidence="9" id="KW-0486">Methionine biosynthesis</keyword>
<evidence type="ECO:0000313" key="13">
    <source>
        <dbReference type="Proteomes" id="UP000318141"/>
    </source>
</evidence>